<name>A0A1G8XHE3_9GAMM</name>
<dbReference type="PANTHER" id="PTHR36512:SF3">
    <property type="entry name" value="BLR5678 PROTEIN"/>
    <property type="match status" value="1"/>
</dbReference>
<gene>
    <name evidence="3" type="ORF">SAMN04488540_11537</name>
</gene>
<dbReference type="EMBL" id="FNEM01000015">
    <property type="protein sequence ID" value="SDJ89941.1"/>
    <property type="molecule type" value="Genomic_DNA"/>
</dbReference>
<dbReference type="CDD" id="cd02252">
    <property type="entry name" value="nylC_like"/>
    <property type="match status" value="1"/>
</dbReference>
<proteinExistence type="inferred from homology"/>
<dbReference type="Proteomes" id="UP000199527">
    <property type="component" value="Unassembled WGS sequence"/>
</dbReference>
<feature type="chain" id="PRO_5011741654" evidence="2">
    <location>
        <begin position="20"/>
        <end position="340"/>
    </location>
</feature>
<evidence type="ECO:0000256" key="2">
    <source>
        <dbReference type="SAM" id="SignalP"/>
    </source>
</evidence>
<keyword evidence="3" id="KW-0645">Protease</keyword>
<protein>
    <submittedName>
        <fullName evidence="3">L-aminopeptidase/D-esterase</fullName>
    </submittedName>
</protein>
<reference evidence="4" key="1">
    <citation type="submission" date="2016-10" db="EMBL/GenBank/DDBJ databases">
        <authorList>
            <person name="Varghese N."/>
            <person name="Submissions S."/>
        </authorList>
    </citation>
    <scope>NUCLEOTIDE SEQUENCE [LARGE SCALE GENOMIC DNA]</scope>
    <source>
        <strain evidence="4">DSM 23317</strain>
    </source>
</reference>
<dbReference type="SUPFAM" id="SSF56266">
    <property type="entry name" value="DmpA/ArgJ-like"/>
    <property type="match status" value="1"/>
</dbReference>
<comment type="similarity">
    <text evidence="1">Belongs to the peptidase S58 family.</text>
</comment>
<evidence type="ECO:0000256" key="1">
    <source>
        <dbReference type="ARBA" id="ARBA00007068"/>
    </source>
</evidence>
<keyword evidence="2" id="KW-0732">Signal</keyword>
<accession>A0A1G8XHE3</accession>
<feature type="signal peptide" evidence="2">
    <location>
        <begin position="1"/>
        <end position="19"/>
    </location>
</feature>
<evidence type="ECO:0000313" key="4">
    <source>
        <dbReference type="Proteomes" id="UP000199527"/>
    </source>
</evidence>
<keyword evidence="3" id="KW-0378">Hydrolase</keyword>
<keyword evidence="4" id="KW-1185">Reference proteome</keyword>
<dbReference type="PANTHER" id="PTHR36512">
    <property type="entry name" value="D-AMINOPEPTIDASE"/>
    <property type="match status" value="1"/>
</dbReference>
<organism evidence="3 4">
    <name type="scientific">Ferrimonas sediminum</name>
    <dbReference type="NCBI Taxonomy" id="718193"/>
    <lineage>
        <taxon>Bacteria</taxon>
        <taxon>Pseudomonadati</taxon>
        <taxon>Pseudomonadota</taxon>
        <taxon>Gammaproteobacteria</taxon>
        <taxon>Alteromonadales</taxon>
        <taxon>Ferrimonadaceae</taxon>
        <taxon>Ferrimonas</taxon>
    </lineage>
</organism>
<sequence length="340" mass="34398">MSRWMIAALCALLGGPAMADYHTDSLFNIKGLAIGQADDQQGLTGVTVLRFDGGATAGVDVRGAAPGTRETDLLKPENLVDKVHAIVLSGGSAFGLDSMSGVARYLEEQKIGFDTGVAYVPIVTGAVLFDLALGDPKRRPDADMGYRAAAGAKRQGLEEGSVGAGTGASVGKIAGMGRATKSGIGSYSLTLDNGLVVGAVVAVNAWGDVVSGNTVVAGTRSEDGKRFVSGTDLILAGANGEGFAGRNTTIGAIVTNAKLTKSQALKLAQMGHDGYARAIRPVHSMYDGDTLFAAGTGEIEVSNINAIGVIAAEVVEQAIHRAVQAATAAGGLPAASDLTP</sequence>
<keyword evidence="3" id="KW-0031">Aminopeptidase</keyword>
<dbReference type="InterPro" id="IPR016117">
    <property type="entry name" value="ArgJ-like_dom_sf"/>
</dbReference>
<dbReference type="InterPro" id="IPR005321">
    <property type="entry name" value="Peptidase_S58_DmpA"/>
</dbReference>
<dbReference type="AlphaFoldDB" id="A0A1G8XHE3"/>
<evidence type="ECO:0000313" key="3">
    <source>
        <dbReference type="EMBL" id="SDJ89941.1"/>
    </source>
</evidence>
<dbReference type="OrthoDB" id="9808347at2"/>
<dbReference type="GO" id="GO:0004177">
    <property type="term" value="F:aminopeptidase activity"/>
    <property type="evidence" value="ECO:0007669"/>
    <property type="project" value="UniProtKB-KW"/>
</dbReference>
<dbReference type="Gene3D" id="3.60.70.12">
    <property type="entry name" value="L-amino peptidase D-ALA esterase/amidase"/>
    <property type="match status" value="1"/>
</dbReference>
<dbReference type="RefSeq" id="WP_090366967.1">
    <property type="nucleotide sequence ID" value="NZ_FNEM01000015.1"/>
</dbReference>
<dbReference type="Pfam" id="PF03576">
    <property type="entry name" value="Peptidase_S58"/>
    <property type="match status" value="1"/>
</dbReference>